<dbReference type="EMBL" id="JACIJF010000020">
    <property type="protein sequence ID" value="MBB5712585.1"/>
    <property type="molecule type" value="Genomic_DNA"/>
</dbReference>
<dbReference type="AlphaFoldDB" id="A0A840YSD2"/>
<sequence>MKRALALHCAAMFLAHARSAFSKRRDIFLGEMRDGPFGVSPGSEAVSHLTPKSTIPQQFGRLQ</sequence>
<evidence type="ECO:0000256" key="1">
    <source>
        <dbReference type="SAM" id="MobiDB-lite"/>
    </source>
</evidence>
<evidence type="ECO:0000313" key="2">
    <source>
        <dbReference type="EMBL" id="MBB5712585.1"/>
    </source>
</evidence>
<comment type="caution">
    <text evidence="2">The sequence shown here is derived from an EMBL/GenBank/DDBJ whole genome shotgun (WGS) entry which is preliminary data.</text>
</comment>
<accession>A0A840YSD2</accession>
<gene>
    <name evidence="2" type="ORF">FHT02_003845</name>
</gene>
<proteinExistence type="predicted"/>
<protein>
    <submittedName>
        <fullName evidence="2">Uncharacterized protein</fullName>
    </submittedName>
</protein>
<dbReference type="Proteomes" id="UP000527143">
    <property type="component" value="Unassembled WGS sequence"/>
</dbReference>
<evidence type="ECO:0000313" key="3">
    <source>
        <dbReference type="Proteomes" id="UP000527143"/>
    </source>
</evidence>
<organism evidence="2 3">
    <name type="scientific">Sphingomonas xinjiangensis</name>
    <dbReference type="NCBI Taxonomy" id="643568"/>
    <lineage>
        <taxon>Bacteria</taxon>
        <taxon>Pseudomonadati</taxon>
        <taxon>Pseudomonadota</taxon>
        <taxon>Alphaproteobacteria</taxon>
        <taxon>Sphingomonadales</taxon>
        <taxon>Sphingomonadaceae</taxon>
        <taxon>Sphingomonas</taxon>
    </lineage>
</organism>
<name>A0A840YSD2_9SPHN</name>
<feature type="region of interest" description="Disordered" evidence="1">
    <location>
        <begin position="40"/>
        <end position="63"/>
    </location>
</feature>
<dbReference type="RefSeq" id="WP_184091243.1">
    <property type="nucleotide sequence ID" value="NZ_JACIJF010000020.1"/>
</dbReference>
<reference evidence="2 3" key="1">
    <citation type="submission" date="2020-08" db="EMBL/GenBank/DDBJ databases">
        <title>Genomic Encyclopedia of Type Strains, Phase IV (KMG-IV): sequencing the most valuable type-strain genomes for metagenomic binning, comparative biology and taxonomic classification.</title>
        <authorList>
            <person name="Goeker M."/>
        </authorList>
    </citation>
    <scope>NUCLEOTIDE SEQUENCE [LARGE SCALE GENOMIC DNA]</scope>
    <source>
        <strain evidence="2 3">DSM 26736</strain>
    </source>
</reference>
<keyword evidence="3" id="KW-1185">Reference proteome</keyword>